<evidence type="ECO:0000256" key="1">
    <source>
        <dbReference type="PROSITE-ProRule" id="PRU00221"/>
    </source>
</evidence>
<feature type="repeat" description="WD" evidence="1">
    <location>
        <begin position="804"/>
        <end position="833"/>
    </location>
</feature>
<dbReference type="Pfam" id="PF13365">
    <property type="entry name" value="Trypsin_2"/>
    <property type="match status" value="1"/>
</dbReference>
<evidence type="ECO:0000259" key="2">
    <source>
        <dbReference type="Pfam" id="PF20703"/>
    </source>
</evidence>
<dbReference type="SUPFAM" id="SSF82171">
    <property type="entry name" value="DPP6 N-terminal domain-like"/>
    <property type="match status" value="1"/>
</dbReference>
<dbReference type="Pfam" id="PF20703">
    <property type="entry name" value="nSTAND1"/>
    <property type="match status" value="1"/>
</dbReference>
<dbReference type="InterPro" id="IPR049052">
    <property type="entry name" value="nSTAND1"/>
</dbReference>
<feature type="domain" description="Novel STAND NTPase 1" evidence="2">
    <location>
        <begin position="209"/>
        <end position="605"/>
    </location>
</feature>
<name>A0ABV2Y8W8_9ACTN</name>
<protein>
    <submittedName>
        <fullName evidence="3">Trypsin-like peptidase domain-containing protein</fullName>
    </submittedName>
</protein>
<dbReference type="InterPro" id="IPR001680">
    <property type="entry name" value="WD40_rpt"/>
</dbReference>
<dbReference type="Gene3D" id="2.130.10.10">
    <property type="entry name" value="YVTN repeat-like/Quinoprotein amine dehydrogenase"/>
    <property type="match status" value="2"/>
</dbReference>
<dbReference type="InterPro" id="IPR009003">
    <property type="entry name" value="Peptidase_S1_PA"/>
</dbReference>
<evidence type="ECO:0000313" key="4">
    <source>
        <dbReference type="Proteomes" id="UP001550603"/>
    </source>
</evidence>
<dbReference type="PROSITE" id="PS50082">
    <property type="entry name" value="WD_REPEATS_2"/>
    <property type="match status" value="1"/>
</dbReference>
<keyword evidence="1" id="KW-0853">WD repeat</keyword>
<reference evidence="3 4" key="1">
    <citation type="submission" date="2024-06" db="EMBL/GenBank/DDBJ databases">
        <title>The Natural Products Discovery Center: Release of the First 8490 Sequenced Strains for Exploring Actinobacteria Biosynthetic Diversity.</title>
        <authorList>
            <person name="Kalkreuter E."/>
            <person name="Kautsar S.A."/>
            <person name="Yang D."/>
            <person name="Bader C.D."/>
            <person name="Teijaro C.N."/>
            <person name="Fluegel L."/>
            <person name="Davis C.M."/>
            <person name="Simpson J.R."/>
            <person name="Lauterbach L."/>
            <person name="Steele A.D."/>
            <person name="Gui C."/>
            <person name="Meng S."/>
            <person name="Li G."/>
            <person name="Viehrig K."/>
            <person name="Ye F."/>
            <person name="Su P."/>
            <person name="Kiefer A.F."/>
            <person name="Nichols A."/>
            <person name="Cepeda A.J."/>
            <person name="Yan W."/>
            <person name="Fan B."/>
            <person name="Jiang Y."/>
            <person name="Adhikari A."/>
            <person name="Zheng C.-J."/>
            <person name="Schuster L."/>
            <person name="Cowan T.M."/>
            <person name="Smanski M.J."/>
            <person name="Chevrette M.G."/>
            <person name="De Carvalho L.P.S."/>
            <person name="Shen B."/>
        </authorList>
    </citation>
    <scope>NUCLEOTIDE SEQUENCE [LARGE SCALE GENOMIC DNA]</scope>
    <source>
        <strain evidence="3 4">NPDC019583</strain>
    </source>
</reference>
<dbReference type="Gene3D" id="2.40.10.120">
    <property type="match status" value="1"/>
</dbReference>
<organism evidence="3 4">
    <name type="scientific">Streptomyces olindensis</name>
    <dbReference type="NCBI Taxonomy" id="358823"/>
    <lineage>
        <taxon>Bacteria</taxon>
        <taxon>Bacillati</taxon>
        <taxon>Actinomycetota</taxon>
        <taxon>Actinomycetes</taxon>
        <taxon>Kitasatosporales</taxon>
        <taxon>Streptomycetaceae</taxon>
        <taxon>Streptomyces</taxon>
    </lineage>
</organism>
<comment type="caution">
    <text evidence="3">The sequence shown here is derived from an EMBL/GenBank/DDBJ whole genome shotgun (WGS) entry which is preliminary data.</text>
</comment>
<dbReference type="InterPro" id="IPR015943">
    <property type="entry name" value="WD40/YVTN_repeat-like_dom_sf"/>
</dbReference>
<proteinExistence type="predicted"/>
<sequence>MTRGRFPEGLGPAVARVRSADGTPVGSGFLVAPGTVATCAHVVAQALCSDERDTSAPTRPVTVEFPLQRGGVAYEASVSAWRPVAPDGTGDIALLRLPESATTPVPLAGACDVWDHRFRILAFPATAEHGAWIGGRLLGAVGQGWISMEADGTAHHISPGCSGAPVWDEELGAVVGMTVATDRGRTAATSYLIPAAALLDLQPGLRRCPYRGLDAFREEDAALFFGREKETARLLDAVDRHLVVPVAGPSGSGKTSRVRAGVLPHLRAQGHTVSEIRPLPGTPAALTLARALAPLLEPDQGVADQERGALKLAALLDAGGGRAAAGLGQRLLNHCGPRGHVFFLNQLEEIVVAEPATARALLALVVALASVPAEDKRLRVLATLRSACLDDLVEPATAAVLSDCAQVVAPLGRTGLLRAVEGPASRVPGLTLDPGLAERIVDDAEDEPGHLPMVEFALTELWSHEQGIRLTHAGYEALGGVAGALSAHAEKRVGEIIAEYGEKPVRSLFTQLARPHETDGFTRKPVRLSPLPPEVRSAAEALATRTRFVRITHGPDGEPIVDLAHEELVRSWPRLRRWLEDSRDFRMWQERLLQSLTHWQDTGEETGALLRGTMLATSLERAADPAHRDGITRTEHDYIRTSHRHEQRGLRRWRFAAAMLVVLALLAGGLAGEAWRRGSVLEARGQAIASRALAEEASLVAEVSPVSSVRLALAAWRNARGKEARQALLDAFLMGASVVHGYRGQGAEQIHGFDMTPDGSVVVTTSQGPDGAGHAQVWSGVFEGRARPWPVRGIPPGIPRGAELSDDGRLLAIASEDGSMGVWDVRRRTRLWLRSSPALGALGRVETSALDFSADGRRLLRLAVNRTRGTGQGRQPTALVQIWDARSGRTVPASQKGVPPGPEAAGAALVRDGREVVYLRRDFDDPSAVQEPVAELRRVADGAVRERFPEAEWIAGRGTDVIADGGYGRHVVQAVKEPADSSKRRLLAVESAGPDVTGRYLVELIGSLSVTDLDTGLRYSVPCSPRLGELVFTRAKSAVAVLPGGNGTPLVLLALGSDLLVLETTADRESPLPDVSPYNWSSDDTYVRSADGTYRAQFGETDVGQRLVVARRGREHAADPVLLSEFDGPPAGAGFTRDNRHLVLWNGNLLSARSADRPGAADTAKFSESISKVVPVYGSSVVVLTDNQLVRYDVASKRRRVLADNPCSGDGIACRDIAVRPGHREVAVADARGRVRLWNAETGDKREDTGILLADGGEFRSKSMAFDPHGKTVATSIDKTSIVRWEVESGRRVGRTVRGGATLSALLLAADGTLVTEDEEQLALWRPEDTREPFLRFPFDTTSDDLRLTPQRLGPRHLIVEQADTRMRVPLDPDSWHQTLCRRWDGAYTRAEKRLLERAGGTSEPPCP</sequence>
<dbReference type="SUPFAM" id="SSF50494">
    <property type="entry name" value="Trypsin-like serine proteases"/>
    <property type="match status" value="1"/>
</dbReference>
<accession>A0ABV2Y8W8</accession>
<keyword evidence="4" id="KW-1185">Reference proteome</keyword>
<dbReference type="EMBL" id="JBEYBN010000121">
    <property type="protein sequence ID" value="MEU2272706.1"/>
    <property type="molecule type" value="Genomic_DNA"/>
</dbReference>
<gene>
    <name evidence="3" type="ORF">ABZ568_40960</name>
</gene>
<evidence type="ECO:0000313" key="3">
    <source>
        <dbReference type="EMBL" id="MEU2272706.1"/>
    </source>
</evidence>
<dbReference type="RefSeq" id="WP_359794927.1">
    <property type="nucleotide sequence ID" value="NZ_JBEYBN010000121.1"/>
</dbReference>
<dbReference type="Proteomes" id="UP001550603">
    <property type="component" value="Unassembled WGS sequence"/>
</dbReference>